<keyword evidence="11" id="KW-0267">Excision nuclease</keyword>
<comment type="subcellular location">
    <subcellularLocation>
        <location evidence="1">Cytoplasm</location>
    </subcellularLocation>
</comment>
<keyword evidence="19" id="KW-1185">Reference proteome</keyword>
<dbReference type="PANTHER" id="PTHR43152:SF3">
    <property type="entry name" value="UVRABC SYSTEM PROTEIN A"/>
    <property type="match status" value="1"/>
</dbReference>
<protein>
    <recommendedName>
        <fullName evidence="15">UvrABC system protein A</fullName>
    </recommendedName>
    <alternativeName>
        <fullName evidence="16">Excinuclease ABC subunit A</fullName>
    </alternativeName>
</protein>
<reference evidence="18 19" key="1">
    <citation type="submission" date="2018-06" db="EMBL/GenBank/DDBJ databases">
        <authorList>
            <consortium name="Pathogen Informatics"/>
            <person name="Doyle S."/>
        </authorList>
    </citation>
    <scope>NUCLEOTIDE SEQUENCE [LARGE SCALE GENOMIC DNA]</scope>
    <source>
        <strain evidence="18 19">NCTC4824</strain>
    </source>
</reference>
<dbReference type="InterPro" id="IPR027417">
    <property type="entry name" value="P-loop_NTPase"/>
</dbReference>
<dbReference type="InterPro" id="IPR003593">
    <property type="entry name" value="AAA+_ATPase"/>
</dbReference>
<keyword evidence="9" id="KW-0862">Zinc</keyword>
<dbReference type="EMBL" id="LS483476">
    <property type="protein sequence ID" value="SQI58160.1"/>
    <property type="molecule type" value="Genomic_DNA"/>
</dbReference>
<evidence type="ECO:0000256" key="10">
    <source>
        <dbReference type="ARBA" id="ARBA00022840"/>
    </source>
</evidence>
<feature type="domain" description="ABC transporter" evidence="17">
    <location>
        <begin position="318"/>
        <end position="560"/>
    </location>
</feature>
<evidence type="ECO:0000256" key="7">
    <source>
        <dbReference type="ARBA" id="ARBA00022769"/>
    </source>
</evidence>
<dbReference type="SMART" id="SM00382">
    <property type="entry name" value="AAA"/>
    <property type="match status" value="2"/>
</dbReference>
<accession>A0A2X4WKR2</accession>
<evidence type="ECO:0000256" key="11">
    <source>
        <dbReference type="ARBA" id="ARBA00022881"/>
    </source>
</evidence>
<comment type="similarity">
    <text evidence="14">Belongs to the ABC transporter superfamily. UvrA family.</text>
</comment>
<evidence type="ECO:0000256" key="5">
    <source>
        <dbReference type="ARBA" id="ARBA00022741"/>
    </source>
</evidence>
<dbReference type="CDD" id="cd03238">
    <property type="entry name" value="ABC_UvrA"/>
    <property type="match status" value="1"/>
</dbReference>
<dbReference type="InterPro" id="IPR041552">
    <property type="entry name" value="UvrA_DNA-bd"/>
</dbReference>
<evidence type="ECO:0000256" key="8">
    <source>
        <dbReference type="ARBA" id="ARBA00022771"/>
    </source>
</evidence>
<dbReference type="GO" id="GO:0004518">
    <property type="term" value="F:nuclease activity"/>
    <property type="evidence" value="ECO:0007669"/>
    <property type="project" value="UniProtKB-KW"/>
</dbReference>
<dbReference type="GO" id="GO:0006281">
    <property type="term" value="P:DNA repair"/>
    <property type="evidence" value="ECO:0007669"/>
    <property type="project" value="UniProtKB-KW"/>
</dbReference>
<dbReference type="Gene3D" id="1.20.1580.10">
    <property type="entry name" value="ABC transporter ATPase like domain"/>
    <property type="match status" value="3"/>
</dbReference>
<dbReference type="GO" id="GO:0003677">
    <property type="term" value="F:DNA binding"/>
    <property type="evidence" value="ECO:0007669"/>
    <property type="project" value="UniProtKB-KW"/>
</dbReference>
<dbReference type="RefSeq" id="WP_066138311.1">
    <property type="nucleotide sequence ID" value="NZ_CBCSGM010000001.1"/>
</dbReference>
<keyword evidence="7" id="KW-0228">DNA excision</keyword>
<dbReference type="Pfam" id="PF00005">
    <property type="entry name" value="ABC_tran"/>
    <property type="match status" value="1"/>
</dbReference>
<keyword evidence="10" id="KW-0067">ATP-binding</keyword>
<evidence type="ECO:0000313" key="19">
    <source>
        <dbReference type="Proteomes" id="UP000249134"/>
    </source>
</evidence>
<evidence type="ECO:0000256" key="15">
    <source>
        <dbReference type="ARBA" id="ARBA00039316"/>
    </source>
</evidence>
<evidence type="ECO:0000256" key="4">
    <source>
        <dbReference type="ARBA" id="ARBA00022737"/>
    </source>
</evidence>
<evidence type="ECO:0000256" key="6">
    <source>
        <dbReference type="ARBA" id="ARBA00022763"/>
    </source>
</evidence>
<evidence type="ECO:0000256" key="2">
    <source>
        <dbReference type="ARBA" id="ARBA00022490"/>
    </source>
</evidence>
<keyword evidence="6" id="KW-0227">DNA damage</keyword>
<keyword evidence="2" id="KW-0963">Cytoplasm</keyword>
<evidence type="ECO:0000313" key="18">
    <source>
        <dbReference type="EMBL" id="SQI58160.1"/>
    </source>
</evidence>
<evidence type="ECO:0000256" key="16">
    <source>
        <dbReference type="ARBA" id="ARBA00042156"/>
    </source>
</evidence>
<evidence type="ECO:0000256" key="1">
    <source>
        <dbReference type="ARBA" id="ARBA00004496"/>
    </source>
</evidence>
<proteinExistence type="inferred from homology"/>
<dbReference type="Pfam" id="PF17755">
    <property type="entry name" value="UvrA_DNA-bind"/>
    <property type="match status" value="1"/>
</dbReference>
<evidence type="ECO:0000259" key="17">
    <source>
        <dbReference type="PROSITE" id="PS50893"/>
    </source>
</evidence>
<keyword evidence="5" id="KW-0547">Nucleotide-binding</keyword>
<dbReference type="SUPFAM" id="SSF52540">
    <property type="entry name" value="P-loop containing nucleoside triphosphate hydrolases"/>
    <property type="match status" value="2"/>
</dbReference>
<dbReference type="GO" id="GO:0005737">
    <property type="term" value="C:cytoplasm"/>
    <property type="evidence" value="ECO:0007669"/>
    <property type="project" value="UniProtKB-SubCell"/>
</dbReference>
<keyword evidence="13" id="KW-0234">DNA repair</keyword>
<evidence type="ECO:0000256" key="12">
    <source>
        <dbReference type="ARBA" id="ARBA00023125"/>
    </source>
</evidence>
<dbReference type="GO" id="GO:0016887">
    <property type="term" value="F:ATP hydrolysis activity"/>
    <property type="evidence" value="ECO:0007669"/>
    <property type="project" value="InterPro"/>
</dbReference>
<evidence type="ECO:0000256" key="9">
    <source>
        <dbReference type="ARBA" id="ARBA00022833"/>
    </source>
</evidence>
<sequence>MKINQLIANNISRLDAVLPEDQSLGIAGLSGSGKSTFCQTIGDESKKRLVSLLPKAEYQYLFPNIMETNFSAVKMEDMPLILFLGRSSISSNPRSTVGTHTGVFKELRVRLAEKYNLSPEMFSFNNELGWCPKCKGRGTTNKVECKKCGGRRFNHEVEKNTIELRSQPHSISDINNLSVESILSLSEELHISEEKQRILSNIIHMNIGYLTLNRIMGTLSGGELTRLYLAEFMAASENAVIIIDEISVGLDHQTLLKILEQIKQLGCKNQILLIDHSDTVLKTTDDQVFFGPGSGKYGGKIVEESPRPNPVFQERNKVKPTEYYQFNDLYCRNIQVAEIQIPKNRLVTITGESGCGKSTLVNECIAKDFLKRYPKDKLVMVGQDRNQSITSRSTVATFLDIKQKINKYSDEIDDIFQRSIEDIVEELPNEAIAHKRLSLLIKLGLGYLTLERKTQTLSTGEFQCVHLVSELFSNSRKAHTLFIFDEPSKGLSQNILNQFIDSVRDILQDESVSIIMIEHNAYMLESSDYIGDFGKRKITPVEHLEVVSHDVYFHPNNREVFAAPASIYSTLKQKKGIKYLKENHMDYFKNAENIYKGGILKSLSSMARLIYSEHDSNTIAPVIAIDFERHLYSQYSFLFEIGGIINHIIASHPTNKDTRSFDFFSQGNHCPSCSGRLKIEIFDKDLVIQDKNLPFWDGLFYPELMEVLKFYQYSKLEFLFEEIKNELGFDLTTSYNEMSEEEKHIFWYGYYEKSFYDKKSKARRTWVGFNTILGMYIVVSKSIIKEQMKASKEKITCPICEGTVLNHHKLLKFEDTDIREMINQSIDQVMEIVGDMPALVKLKSIVGGDMILTEDVSLLPRKTQVALKIFELEQSSFTGYEIVLQNILPFWDTVKDKIESISNNNQVTICDFPHINETREIIIDKYFTNGKYKKLTYVYEAFGYKKLITQMNKIKKSHPCPFCKGKKVISEDNLHDGVFKLTIPCISCYATGINEEGRKEIVDGIEVQTWLTGKVRDAVDKSLYNEVVADIPIFNRIRELNKRDMMAVYECLEQNK</sequence>
<dbReference type="InterPro" id="IPR013815">
    <property type="entry name" value="ATP_grasp_subdomain_1"/>
</dbReference>
<name>A0A2X4WKR2_LEDLE</name>
<dbReference type="GO" id="GO:0008270">
    <property type="term" value="F:zinc ion binding"/>
    <property type="evidence" value="ECO:0007669"/>
    <property type="project" value="UniProtKB-KW"/>
</dbReference>
<evidence type="ECO:0000256" key="13">
    <source>
        <dbReference type="ARBA" id="ARBA00023204"/>
    </source>
</evidence>
<dbReference type="Gene3D" id="1.10.8.280">
    <property type="entry name" value="ABC transporter ATPase domain-like"/>
    <property type="match status" value="1"/>
</dbReference>
<dbReference type="PANTHER" id="PTHR43152">
    <property type="entry name" value="UVRABC SYSTEM PROTEIN A"/>
    <property type="match status" value="1"/>
</dbReference>
<dbReference type="STRING" id="1348624.GCA_001591545_01210"/>
<dbReference type="KEGG" id="blen:NCTC4824_02149"/>
<keyword evidence="3" id="KW-0479">Metal-binding</keyword>
<dbReference type="PROSITE" id="PS50893">
    <property type="entry name" value="ABC_TRANSPORTER_2"/>
    <property type="match status" value="1"/>
</dbReference>
<evidence type="ECO:0000256" key="14">
    <source>
        <dbReference type="ARBA" id="ARBA00038000"/>
    </source>
</evidence>
<keyword evidence="12" id="KW-0238">DNA-binding</keyword>
<organism evidence="18 19">
    <name type="scientific">Lederbergia lenta</name>
    <name type="common">Bacillus lentus</name>
    <dbReference type="NCBI Taxonomy" id="1467"/>
    <lineage>
        <taxon>Bacteria</taxon>
        <taxon>Bacillati</taxon>
        <taxon>Bacillota</taxon>
        <taxon>Bacilli</taxon>
        <taxon>Bacillales</taxon>
        <taxon>Bacillaceae</taxon>
        <taxon>Lederbergia</taxon>
    </lineage>
</organism>
<keyword evidence="8" id="KW-0863">Zinc-finger</keyword>
<dbReference type="Gene3D" id="3.40.50.300">
    <property type="entry name" value="P-loop containing nucleotide triphosphate hydrolases"/>
    <property type="match status" value="3"/>
</dbReference>
<dbReference type="Proteomes" id="UP000249134">
    <property type="component" value="Chromosome 1"/>
</dbReference>
<dbReference type="AlphaFoldDB" id="A0A2X4WKR2"/>
<keyword evidence="4" id="KW-0677">Repeat</keyword>
<dbReference type="GO" id="GO:0005524">
    <property type="term" value="F:ATP binding"/>
    <property type="evidence" value="ECO:0007669"/>
    <property type="project" value="UniProtKB-KW"/>
</dbReference>
<evidence type="ECO:0000256" key="3">
    <source>
        <dbReference type="ARBA" id="ARBA00022723"/>
    </source>
</evidence>
<dbReference type="InterPro" id="IPR003439">
    <property type="entry name" value="ABC_transporter-like_ATP-bd"/>
</dbReference>
<dbReference type="Gene3D" id="3.30.1490.20">
    <property type="entry name" value="ATP-grasp fold, A domain"/>
    <property type="match status" value="1"/>
</dbReference>
<gene>
    <name evidence="18" type="primary">uvrA_1</name>
    <name evidence="18" type="ORF">NCTC4824_02149</name>
</gene>